<proteinExistence type="predicted"/>
<reference evidence="1 2" key="1">
    <citation type="submission" date="2020-02" db="EMBL/GenBank/DDBJ databases">
        <title>Characterization of phylogenetic diversity of novel bifidobacterial species isolated in Czech ZOOs.</title>
        <authorList>
            <person name="Lugli G.A."/>
            <person name="Vera N.B."/>
            <person name="Ventura M."/>
        </authorList>
    </citation>
    <scope>NUCLEOTIDE SEQUENCE [LARGE SCALE GENOMIC DNA]</scope>
    <source>
        <strain evidence="1 2">DSM 109958</strain>
    </source>
</reference>
<dbReference type="AlphaFoldDB" id="A0A7Y0F366"/>
<evidence type="ECO:0000313" key="2">
    <source>
        <dbReference type="Proteomes" id="UP000588277"/>
    </source>
</evidence>
<name>A0A7Y0F366_9BIFI</name>
<dbReference type="RefSeq" id="WP_205832110.1">
    <property type="nucleotide sequence ID" value="NZ_JAAIIH010000016.1"/>
</dbReference>
<keyword evidence="2" id="KW-1185">Reference proteome</keyword>
<evidence type="ECO:0000313" key="1">
    <source>
        <dbReference type="EMBL" id="NMN01091.1"/>
    </source>
</evidence>
<sequence>MDSHHALNLLFAAAEQAHRCAFPNDEAAVKAIARRVKTGDLVRPHRGLYARAAYWNALDPLERTRHIVRALALRHPDWVFCGPTAAIMLGLDCSYRLASPICIVARPGAHYRNTDRLVHQPIAYPETIATADGVTVTDVLRTLFDCAARHPLRYALGPLDSALRMGLIGREQMLGYPGAVKYTRNRAAVERAFSLADGRSENGGESEARAVLTDLGYPPQDLQTTFPCLDDPRRTHRTDFLWVREDGGRVAGELDGTRKYVDPAMTGGLTIRGVVDEERDRQRCLERQGVRVVRMYHSELDRPWRIGRRLEEAGVPHIGQQALLPANFAG</sequence>
<dbReference type="EMBL" id="JAAIIH010000016">
    <property type="protein sequence ID" value="NMN01091.1"/>
    <property type="molecule type" value="Genomic_DNA"/>
</dbReference>
<organism evidence="1 2">
    <name type="scientific">Bifidobacterium moraviense</name>
    <dbReference type="NCBI Taxonomy" id="2675323"/>
    <lineage>
        <taxon>Bacteria</taxon>
        <taxon>Bacillati</taxon>
        <taxon>Actinomycetota</taxon>
        <taxon>Actinomycetes</taxon>
        <taxon>Bifidobacteriales</taxon>
        <taxon>Bifidobacteriaceae</taxon>
        <taxon>Bifidobacterium</taxon>
    </lineage>
</organism>
<accession>A0A7Y0F366</accession>
<dbReference type="Proteomes" id="UP000588277">
    <property type="component" value="Unassembled WGS sequence"/>
</dbReference>
<protein>
    <submittedName>
        <fullName evidence="1">CTP synthase</fullName>
    </submittedName>
</protein>
<comment type="caution">
    <text evidence="1">The sequence shown here is derived from an EMBL/GenBank/DDBJ whole genome shotgun (WGS) entry which is preliminary data.</text>
</comment>
<gene>
    <name evidence="1" type="ORF">G1C96_1674</name>
</gene>